<organism evidence="7 8">
    <name type="scientific">Brevibacterium picturae</name>
    <dbReference type="NCBI Taxonomy" id="260553"/>
    <lineage>
        <taxon>Bacteria</taxon>
        <taxon>Bacillati</taxon>
        <taxon>Actinomycetota</taxon>
        <taxon>Actinomycetes</taxon>
        <taxon>Micrococcales</taxon>
        <taxon>Brevibacteriaceae</taxon>
        <taxon>Brevibacterium</taxon>
    </lineage>
</organism>
<evidence type="ECO:0000256" key="2">
    <source>
        <dbReference type="ARBA" id="ARBA00023172"/>
    </source>
</evidence>
<dbReference type="InterPro" id="IPR044068">
    <property type="entry name" value="CB"/>
</dbReference>
<comment type="caution">
    <text evidence="7">The sequence shown here is derived from an EMBL/GenBank/DDBJ whole genome shotgun (WGS) entry which is preliminary data.</text>
</comment>
<accession>A0ABN2C2V0</accession>
<dbReference type="RefSeq" id="WP_346036511.1">
    <property type="nucleotide sequence ID" value="NZ_BAAALY010000012.1"/>
</dbReference>
<feature type="compositionally biased region" description="Polar residues" evidence="4">
    <location>
        <begin position="23"/>
        <end position="47"/>
    </location>
</feature>
<dbReference type="SUPFAM" id="SSF56349">
    <property type="entry name" value="DNA breaking-rejoining enzymes"/>
    <property type="match status" value="1"/>
</dbReference>
<dbReference type="PROSITE" id="PS51898">
    <property type="entry name" value="TYR_RECOMBINASE"/>
    <property type="match status" value="1"/>
</dbReference>
<proteinExistence type="predicted"/>
<feature type="domain" description="Tyr recombinase" evidence="5">
    <location>
        <begin position="147"/>
        <end position="300"/>
    </location>
</feature>
<dbReference type="Proteomes" id="UP001501791">
    <property type="component" value="Unassembled WGS sequence"/>
</dbReference>
<feature type="region of interest" description="Disordered" evidence="4">
    <location>
        <begin position="11"/>
        <end position="53"/>
    </location>
</feature>
<gene>
    <name evidence="7" type="ORF">GCM10009691_27650</name>
</gene>
<keyword evidence="2" id="KW-0233">DNA recombination</keyword>
<dbReference type="PROSITE" id="PS51900">
    <property type="entry name" value="CB"/>
    <property type="match status" value="1"/>
</dbReference>
<evidence type="ECO:0000313" key="8">
    <source>
        <dbReference type="Proteomes" id="UP001501791"/>
    </source>
</evidence>
<evidence type="ECO:0000313" key="7">
    <source>
        <dbReference type="EMBL" id="GAA1551575.1"/>
    </source>
</evidence>
<protein>
    <recommendedName>
        <fullName evidence="9">Integrase</fullName>
    </recommendedName>
</protein>
<dbReference type="InterPro" id="IPR002104">
    <property type="entry name" value="Integrase_catalytic"/>
</dbReference>
<evidence type="ECO:0000256" key="1">
    <source>
        <dbReference type="ARBA" id="ARBA00023125"/>
    </source>
</evidence>
<reference evidence="7 8" key="1">
    <citation type="journal article" date="2019" name="Int. J. Syst. Evol. Microbiol.">
        <title>The Global Catalogue of Microorganisms (GCM) 10K type strain sequencing project: providing services to taxonomists for standard genome sequencing and annotation.</title>
        <authorList>
            <consortium name="The Broad Institute Genomics Platform"/>
            <consortium name="The Broad Institute Genome Sequencing Center for Infectious Disease"/>
            <person name="Wu L."/>
            <person name="Ma J."/>
        </authorList>
    </citation>
    <scope>NUCLEOTIDE SEQUENCE [LARGE SCALE GENOMIC DNA]</scope>
    <source>
        <strain evidence="7 8">JCM 13319</strain>
    </source>
</reference>
<sequence length="300" mass="33359">MTTNPTYECTYGCDCARPPHPSGQDQQQPSKDNNPSAHHTNPDNTTDGARRQSSEGLIEWVTLIEAYRRDLLRTKSKEAIVSRINYLKRLAGRLDSSPASTSRRDLILTIASFPGSPVSRNNLIGIVRNFFSWARETNRIASNPALGLPTVTTVHNFDVVAALPRLRGEVMHTEPRDRLIILLAACAGLRSAEISRLHTDDINAAENTITVAAPDSRRRRVVPAHPSLIKEILKHGPGWVFLSRDHPGEHVPLGTVQRAMRRVLPPELSIEKLRFMYAHDLYSEHPILSDALLAKEAIAS</sequence>
<dbReference type="InterPro" id="IPR011010">
    <property type="entry name" value="DNA_brk_join_enz"/>
</dbReference>
<evidence type="ECO:0000259" key="6">
    <source>
        <dbReference type="PROSITE" id="PS51900"/>
    </source>
</evidence>
<dbReference type="InterPro" id="IPR013762">
    <property type="entry name" value="Integrase-like_cat_sf"/>
</dbReference>
<keyword evidence="8" id="KW-1185">Reference proteome</keyword>
<evidence type="ECO:0000256" key="3">
    <source>
        <dbReference type="PROSITE-ProRule" id="PRU01248"/>
    </source>
</evidence>
<dbReference type="Pfam" id="PF00589">
    <property type="entry name" value="Phage_integrase"/>
    <property type="match status" value="1"/>
</dbReference>
<name>A0ABN2C2V0_9MICO</name>
<dbReference type="Gene3D" id="1.10.443.10">
    <property type="entry name" value="Intergrase catalytic core"/>
    <property type="match status" value="1"/>
</dbReference>
<evidence type="ECO:0008006" key="9">
    <source>
        <dbReference type="Google" id="ProtNLM"/>
    </source>
</evidence>
<feature type="domain" description="Core-binding (CB)" evidence="6">
    <location>
        <begin position="58"/>
        <end position="135"/>
    </location>
</feature>
<dbReference type="CDD" id="cd00397">
    <property type="entry name" value="DNA_BRE_C"/>
    <property type="match status" value="1"/>
</dbReference>
<dbReference type="EMBL" id="BAAALY010000012">
    <property type="protein sequence ID" value="GAA1551575.1"/>
    <property type="molecule type" value="Genomic_DNA"/>
</dbReference>
<evidence type="ECO:0000259" key="5">
    <source>
        <dbReference type="PROSITE" id="PS51898"/>
    </source>
</evidence>
<evidence type="ECO:0000256" key="4">
    <source>
        <dbReference type="SAM" id="MobiDB-lite"/>
    </source>
</evidence>
<keyword evidence="1 3" id="KW-0238">DNA-binding</keyword>